<reference evidence="3" key="1">
    <citation type="submission" date="2017-11" db="EMBL/GenBank/DDBJ databases">
        <authorList>
            <person name="Kuznetsova I."/>
            <person name="Sazanova A."/>
            <person name="Chirak E."/>
            <person name="Safronova V."/>
            <person name="Willems A."/>
        </authorList>
    </citation>
    <scope>NUCLEOTIDE SEQUENCE [LARGE SCALE GENOMIC DNA]</scope>
    <source>
        <strain evidence="3">STM 196</strain>
    </source>
</reference>
<feature type="compositionally biased region" description="Polar residues" evidence="1">
    <location>
        <begin position="50"/>
        <end position="59"/>
    </location>
</feature>
<organism evidence="2 3">
    <name type="scientific">Phyllobacterium brassicacearum</name>
    <dbReference type="NCBI Taxonomy" id="314235"/>
    <lineage>
        <taxon>Bacteria</taxon>
        <taxon>Pseudomonadati</taxon>
        <taxon>Pseudomonadota</taxon>
        <taxon>Alphaproteobacteria</taxon>
        <taxon>Hyphomicrobiales</taxon>
        <taxon>Phyllobacteriaceae</taxon>
        <taxon>Phyllobacterium</taxon>
    </lineage>
</organism>
<evidence type="ECO:0000256" key="1">
    <source>
        <dbReference type="SAM" id="MobiDB-lite"/>
    </source>
</evidence>
<sequence length="67" mass="7393">MFPFFSVLGRSAGDIVAAEARWRKSKMLRPLNMRSKQKRSVKRWSALSGIGNNSPTTRPASMLAIAG</sequence>
<evidence type="ECO:0000313" key="2">
    <source>
        <dbReference type="EMBL" id="PSH67824.1"/>
    </source>
</evidence>
<dbReference type="EMBL" id="PGGO01000012">
    <property type="protein sequence ID" value="PSH67824.1"/>
    <property type="molecule type" value="Genomic_DNA"/>
</dbReference>
<dbReference type="Proteomes" id="UP000241444">
    <property type="component" value="Unassembled WGS sequence"/>
</dbReference>
<name>A0A2P7BMY7_9HYPH</name>
<gene>
    <name evidence="2" type="ORF">CU102_16605</name>
</gene>
<accession>A0A2P7BMY7</accession>
<evidence type="ECO:0000313" key="3">
    <source>
        <dbReference type="Proteomes" id="UP000241444"/>
    </source>
</evidence>
<comment type="caution">
    <text evidence="2">The sequence shown here is derived from an EMBL/GenBank/DDBJ whole genome shotgun (WGS) entry which is preliminary data.</text>
</comment>
<dbReference type="AlphaFoldDB" id="A0A2P7BMY7"/>
<proteinExistence type="predicted"/>
<protein>
    <submittedName>
        <fullName evidence="2">Uncharacterized protein</fullName>
    </submittedName>
</protein>
<keyword evidence="3" id="KW-1185">Reference proteome</keyword>
<feature type="region of interest" description="Disordered" evidence="1">
    <location>
        <begin position="47"/>
        <end position="67"/>
    </location>
</feature>